<dbReference type="CDD" id="cd00730">
    <property type="entry name" value="rubredoxin"/>
    <property type="match status" value="1"/>
</dbReference>
<evidence type="ECO:0000256" key="6">
    <source>
        <dbReference type="RuleBase" id="RU003820"/>
    </source>
</evidence>
<dbReference type="PROSITE" id="PS00202">
    <property type="entry name" value="RUBREDOXIN"/>
    <property type="match status" value="1"/>
</dbReference>
<evidence type="ECO:0000256" key="1">
    <source>
        <dbReference type="ARBA" id="ARBA00001965"/>
    </source>
</evidence>
<keyword evidence="3 6" id="KW-0479">Metal-binding</keyword>
<dbReference type="PANTHER" id="PTHR47627:SF1">
    <property type="entry name" value="RUBREDOXIN-1-RELATED"/>
    <property type="match status" value="1"/>
</dbReference>
<keyword evidence="4 6" id="KW-0249">Electron transport</keyword>
<proteinExistence type="inferred from homology"/>
<dbReference type="AlphaFoldDB" id="A0A1S7LL29"/>
<dbReference type="InterPro" id="IPR024934">
    <property type="entry name" value="Rubredoxin-like_dom"/>
</dbReference>
<dbReference type="InterPro" id="IPR050526">
    <property type="entry name" value="Rubredoxin_ET"/>
</dbReference>
<protein>
    <recommendedName>
        <fullName evidence="6">Rubredoxin</fullName>
    </recommendedName>
</protein>
<keyword evidence="2" id="KW-0813">Transport</keyword>
<feature type="domain" description="Rubredoxin-like" evidence="7">
    <location>
        <begin position="1"/>
        <end position="52"/>
    </location>
</feature>
<evidence type="ECO:0000259" key="7">
    <source>
        <dbReference type="PROSITE" id="PS50903"/>
    </source>
</evidence>
<accession>A0A1S7LL29</accession>
<dbReference type="EMBL" id="LO017727">
    <property type="protein sequence ID" value="CRH07338.1"/>
    <property type="molecule type" value="Genomic_DNA"/>
</dbReference>
<evidence type="ECO:0000256" key="2">
    <source>
        <dbReference type="ARBA" id="ARBA00022448"/>
    </source>
</evidence>
<sequence>MGVWCCMGCDYEYDDEVGSSATGVEPGTSFDSLPEDWRCPLCGLGKAHFMGQDELESDEIIDLAEADDQDIEL</sequence>
<dbReference type="GO" id="GO:0043448">
    <property type="term" value="P:alkane catabolic process"/>
    <property type="evidence" value="ECO:0007669"/>
    <property type="project" value="TreeGrafter"/>
</dbReference>
<dbReference type="GO" id="GO:0009055">
    <property type="term" value="F:electron transfer activity"/>
    <property type="evidence" value="ECO:0007669"/>
    <property type="project" value="TreeGrafter"/>
</dbReference>
<dbReference type="GO" id="GO:0005506">
    <property type="term" value="F:iron ion binding"/>
    <property type="evidence" value="ECO:0007669"/>
    <property type="project" value="UniProtKB-UniRule"/>
</dbReference>
<dbReference type="InterPro" id="IPR024935">
    <property type="entry name" value="Rubredoxin_dom"/>
</dbReference>
<comment type="similarity">
    <text evidence="6">Belongs to the rubredoxin family.</text>
</comment>
<reference evidence="8" key="1">
    <citation type="submission" date="2015-04" db="EMBL/GenBank/DDBJ databases">
        <authorList>
            <person name="Syromyatnikov M.Y."/>
            <person name="Popov V.N."/>
        </authorList>
    </citation>
    <scope>NUCLEOTIDE SEQUENCE</scope>
    <source>
        <strain evidence="8">MO-1</strain>
    </source>
</reference>
<dbReference type="PROSITE" id="PS50903">
    <property type="entry name" value="RUBREDOXIN_LIKE"/>
    <property type="match status" value="1"/>
</dbReference>
<evidence type="ECO:0000256" key="5">
    <source>
        <dbReference type="ARBA" id="ARBA00023004"/>
    </source>
</evidence>
<dbReference type="InterPro" id="IPR018527">
    <property type="entry name" value="Rubredoxin_Fe_BS"/>
</dbReference>
<dbReference type="Pfam" id="PF00301">
    <property type="entry name" value="Rubredoxin"/>
    <property type="match status" value="1"/>
</dbReference>
<name>A0A1S7LL29_MAGMO</name>
<comment type="cofactor">
    <cofactor evidence="1 6">
        <name>Fe(3+)</name>
        <dbReference type="ChEBI" id="CHEBI:29034"/>
    </cofactor>
</comment>
<dbReference type="PANTHER" id="PTHR47627">
    <property type="entry name" value="RUBREDOXIN"/>
    <property type="match status" value="1"/>
</dbReference>
<evidence type="ECO:0000313" key="8">
    <source>
        <dbReference type="EMBL" id="CRH07338.1"/>
    </source>
</evidence>
<evidence type="ECO:0000256" key="3">
    <source>
        <dbReference type="ARBA" id="ARBA00022723"/>
    </source>
</evidence>
<organism evidence="8">
    <name type="scientific">Magnetococcus massalia (strain MO-1)</name>
    <dbReference type="NCBI Taxonomy" id="451514"/>
    <lineage>
        <taxon>Bacteria</taxon>
        <taxon>Pseudomonadati</taxon>
        <taxon>Pseudomonadota</taxon>
        <taxon>Magnetococcia</taxon>
        <taxon>Magnetococcales</taxon>
        <taxon>Magnetococcaceae</taxon>
        <taxon>Magnetococcus</taxon>
    </lineage>
</organism>
<dbReference type="Gene3D" id="2.20.28.10">
    <property type="match status" value="1"/>
</dbReference>
<keyword evidence="5 6" id="KW-0408">Iron</keyword>
<dbReference type="SUPFAM" id="SSF57802">
    <property type="entry name" value="Rubredoxin-like"/>
    <property type="match status" value="1"/>
</dbReference>
<gene>
    <name evidence="8" type="ORF">MAGMO_3198</name>
</gene>
<dbReference type="PRINTS" id="PR00163">
    <property type="entry name" value="RUBREDOXIN"/>
</dbReference>
<evidence type="ECO:0000256" key="4">
    <source>
        <dbReference type="ARBA" id="ARBA00022982"/>
    </source>
</evidence>